<organism evidence="1 2">
    <name type="scientific">Ferrimonas sediminicola</name>
    <dbReference type="NCBI Taxonomy" id="2569538"/>
    <lineage>
        <taxon>Bacteria</taxon>
        <taxon>Pseudomonadati</taxon>
        <taxon>Pseudomonadota</taxon>
        <taxon>Gammaproteobacteria</taxon>
        <taxon>Alteromonadales</taxon>
        <taxon>Ferrimonadaceae</taxon>
        <taxon>Ferrimonas</taxon>
    </lineage>
</organism>
<keyword evidence="2" id="KW-1185">Reference proteome</keyword>
<dbReference type="InterPro" id="IPR023213">
    <property type="entry name" value="CAT-like_dom_sf"/>
</dbReference>
<dbReference type="PANTHER" id="PTHR38474:SF1">
    <property type="entry name" value="SLR0299 PROTEIN"/>
    <property type="match status" value="1"/>
</dbReference>
<comment type="caution">
    <text evidence="1">The sequence shown here is derived from an EMBL/GenBank/DDBJ whole genome shotgun (WGS) entry which is preliminary data.</text>
</comment>
<protein>
    <recommendedName>
        <fullName evidence="3">Chloramphenicol O-acetyltransferase type A</fullName>
    </recommendedName>
</protein>
<dbReference type="SMART" id="SM01059">
    <property type="entry name" value="CAT"/>
    <property type="match status" value="1"/>
</dbReference>
<dbReference type="Gene3D" id="3.30.559.10">
    <property type="entry name" value="Chloramphenicol acetyltransferase-like domain"/>
    <property type="match status" value="1"/>
</dbReference>
<dbReference type="AlphaFoldDB" id="A0A4U1BMS1"/>
<dbReference type="Pfam" id="PF00302">
    <property type="entry name" value="CAT"/>
    <property type="match status" value="1"/>
</dbReference>
<dbReference type="OrthoDB" id="9801766at2"/>
<dbReference type="InterPro" id="IPR001707">
    <property type="entry name" value="Cmp_AcTrfase"/>
</dbReference>
<dbReference type="RefSeq" id="WP_136850957.1">
    <property type="nucleotide sequence ID" value="NZ_SWCI01000001.1"/>
</dbReference>
<dbReference type="PANTHER" id="PTHR38474">
    <property type="entry name" value="SLR0299 PROTEIN"/>
    <property type="match status" value="1"/>
</dbReference>
<evidence type="ECO:0000313" key="2">
    <source>
        <dbReference type="Proteomes" id="UP000305674"/>
    </source>
</evidence>
<dbReference type="SUPFAM" id="SSF52777">
    <property type="entry name" value="CoA-dependent acyltransferases"/>
    <property type="match status" value="1"/>
</dbReference>
<sequence>MKHLDMECWPRRQQFQFFTQLDQPYFSLCADVVITELYHRCRRDKLSAYHAITHAIMTVCHQLDWTRWRIRGDRVVEHERLCAGITTLGEDRLVRFTRVPYCQAFAEFSRRMTCQSELAWKRPGLFDEEGDGDDAIYMSCLPWVRFTQMTNPMPLSPADSVPRITWGRYDSSGEEVKVPVAAQVHHGLADGLHLGEFYEALQQRINQCRHWL</sequence>
<name>A0A4U1BMS1_9GAMM</name>
<evidence type="ECO:0000313" key="1">
    <source>
        <dbReference type="EMBL" id="TKB51418.1"/>
    </source>
</evidence>
<accession>A0A4U1BMS1</accession>
<evidence type="ECO:0008006" key="3">
    <source>
        <dbReference type="Google" id="ProtNLM"/>
    </source>
</evidence>
<gene>
    <name evidence="1" type="ORF">FCL40_02365</name>
</gene>
<dbReference type="GO" id="GO:0008811">
    <property type="term" value="F:chloramphenicol O-acetyltransferase activity"/>
    <property type="evidence" value="ECO:0007669"/>
    <property type="project" value="InterPro"/>
</dbReference>
<reference evidence="1 2" key="1">
    <citation type="submission" date="2019-04" db="EMBL/GenBank/DDBJ databases">
        <authorList>
            <person name="Hwang J.C."/>
        </authorList>
    </citation>
    <scope>NUCLEOTIDE SEQUENCE [LARGE SCALE GENOMIC DNA]</scope>
    <source>
        <strain evidence="1 2">IMCC35001</strain>
    </source>
</reference>
<dbReference type="Proteomes" id="UP000305674">
    <property type="component" value="Unassembled WGS sequence"/>
</dbReference>
<dbReference type="EMBL" id="SWCI01000001">
    <property type="protein sequence ID" value="TKB51418.1"/>
    <property type="molecule type" value="Genomic_DNA"/>
</dbReference>
<proteinExistence type="predicted"/>